<dbReference type="AlphaFoldDB" id="A0A6M3L8N6"/>
<name>A0A6M3L8N6_9ZZZZ</name>
<accession>A0A6M3L8N6</accession>
<organism evidence="1">
    <name type="scientific">viral metagenome</name>
    <dbReference type="NCBI Taxonomy" id="1070528"/>
    <lineage>
        <taxon>unclassified sequences</taxon>
        <taxon>metagenomes</taxon>
        <taxon>organismal metagenomes</taxon>
    </lineage>
</organism>
<proteinExistence type="predicted"/>
<reference evidence="1" key="1">
    <citation type="submission" date="2020-03" db="EMBL/GenBank/DDBJ databases">
        <title>The deep terrestrial virosphere.</title>
        <authorList>
            <person name="Holmfeldt K."/>
            <person name="Nilsson E."/>
            <person name="Simone D."/>
            <person name="Lopez-Fernandez M."/>
            <person name="Wu X."/>
            <person name="de Brujin I."/>
            <person name="Lundin D."/>
            <person name="Andersson A."/>
            <person name="Bertilsson S."/>
            <person name="Dopson M."/>
        </authorList>
    </citation>
    <scope>NUCLEOTIDE SEQUENCE</scope>
    <source>
        <strain evidence="1">MM415B03496</strain>
    </source>
</reference>
<sequence length="73" mass="8443">MKTYIGCKVIKAEPMDEVTFLRSVKHQVVEDRETAEGYKVVYPDGYTSWSPRTVFEQAYREIDPAEVALIIED</sequence>
<protein>
    <submittedName>
        <fullName evidence="1">Uncharacterized protein</fullName>
    </submittedName>
</protein>
<dbReference type="EMBL" id="MT142956">
    <property type="protein sequence ID" value="QJA91040.1"/>
    <property type="molecule type" value="Genomic_DNA"/>
</dbReference>
<gene>
    <name evidence="1" type="ORF">MM415B03496_0009</name>
</gene>
<evidence type="ECO:0000313" key="1">
    <source>
        <dbReference type="EMBL" id="QJA91040.1"/>
    </source>
</evidence>